<keyword evidence="2" id="KW-1185">Reference proteome</keyword>
<organism evidence="1 2">
    <name type="scientific">Mycena pura</name>
    <dbReference type="NCBI Taxonomy" id="153505"/>
    <lineage>
        <taxon>Eukaryota</taxon>
        <taxon>Fungi</taxon>
        <taxon>Dikarya</taxon>
        <taxon>Basidiomycota</taxon>
        <taxon>Agaricomycotina</taxon>
        <taxon>Agaricomycetes</taxon>
        <taxon>Agaricomycetidae</taxon>
        <taxon>Agaricales</taxon>
        <taxon>Marasmiineae</taxon>
        <taxon>Mycenaceae</taxon>
        <taxon>Mycena</taxon>
    </lineage>
</organism>
<evidence type="ECO:0000313" key="2">
    <source>
        <dbReference type="Proteomes" id="UP001219525"/>
    </source>
</evidence>
<sequence>IHTILRPPRGPHTRGFKHADLNMVLRGRLELMLSFLRLYAGSGYAGWGRAADTIAKSAGKGFWMSRRIRQWVLAFMKDETDLPHAQYGKFNASILEDEDLSEEIHLHLQSLGEYISAQDVVDYMGSEDMKKRLNLKHGISLRTAERWMKRMEYRWTSAPK</sequence>
<dbReference type="EMBL" id="JARJCW010000104">
    <property type="protein sequence ID" value="KAJ7193830.1"/>
    <property type="molecule type" value="Genomic_DNA"/>
</dbReference>
<feature type="non-terminal residue" evidence="1">
    <location>
        <position position="160"/>
    </location>
</feature>
<gene>
    <name evidence="1" type="ORF">GGX14DRAFT_322720</name>
</gene>
<dbReference type="Proteomes" id="UP001219525">
    <property type="component" value="Unassembled WGS sequence"/>
</dbReference>
<evidence type="ECO:0000313" key="1">
    <source>
        <dbReference type="EMBL" id="KAJ7193830.1"/>
    </source>
</evidence>
<protein>
    <submittedName>
        <fullName evidence="1">Uncharacterized protein</fullName>
    </submittedName>
</protein>
<reference evidence="1" key="1">
    <citation type="submission" date="2023-03" db="EMBL/GenBank/DDBJ databases">
        <title>Massive genome expansion in bonnet fungi (Mycena s.s.) driven by repeated elements and novel gene families across ecological guilds.</title>
        <authorList>
            <consortium name="Lawrence Berkeley National Laboratory"/>
            <person name="Harder C.B."/>
            <person name="Miyauchi S."/>
            <person name="Viragh M."/>
            <person name="Kuo A."/>
            <person name="Thoen E."/>
            <person name="Andreopoulos B."/>
            <person name="Lu D."/>
            <person name="Skrede I."/>
            <person name="Drula E."/>
            <person name="Henrissat B."/>
            <person name="Morin E."/>
            <person name="Kohler A."/>
            <person name="Barry K."/>
            <person name="LaButti K."/>
            <person name="Morin E."/>
            <person name="Salamov A."/>
            <person name="Lipzen A."/>
            <person name="Mereny Z."/>
            <person name="Hegedus B."/>
            <person name="Baldrian P."/>
            <person name="Stursova M."/>
            <person name="Weitz H."/>
            <person name="Taylor A."/>
            <person name="Grigoriev I.V."/>
            <person name="Nagy L.G."/>
            <person name="Martin F."/>
            <person name="Kauserud H."/>
        </authorList>
    </citation>
    <scope>NUCLEOTIDE SEQUENCE</scope>
    <source>
        <strain evidence="1">9144</strain>
    </source>
</reference>
<accession>A0AAD6Y0T7</accession>
<dbReference type="AlphaFoldDB" id="A0AAD6Y0T7"/>
<name>A0AAD6Y0T7_9AGAR</name>
<proteinExistence type="predicted"/>
<comment type="caution">
    <text evidence="1">The sequence shown here is derived from an EMBL/GenBank/DDBJ whole genome shotgun (WGS) entry which is preliminary data.</text>
</comment>
<feature type="non-terminal residue" evidence="1">
    <location>
        <position position="1"/>
    </location>
</feature>